<dbReference type="GO" id="GO:0015562">
    <property type="term" value="F:efflux transmembrane transporter activity"/>
    <property type="evidence" value="ECO:0007669"/>
    <property type="project" value="InterPro"/>
</dbReference>
<dbReference type="Gene3D" id="3.30.70.1430">
    <property type="entry name" value="Multidrug efflux transporter AcrB pore domain"/>
    <property type="match status" value="2"/>
</dbReference>
<dbReference type="InterPro" id="IPR027463">
    <property type="entry name" value="AcrB_DN_DC_subdom"/>
</dbReference>
<dbReference type="STRING" id="671072.PL9214291156"/>
<feature type="transmembrane region" description="Helical" evidence="10">
    <location>
        <begin position="545"/>
        <end position="565"/>
    </location>
</feature>
<dbReference type="EMBL" id="CZDF01000132">
    <property type="protein sequence ID" value="CUR31565.1"/>
    <property type="molecule type" value="Genomic_DNA"/>
</dbReference>
<dbReference type="SUPFAM" id="SSF82714">
    <property type="entry name" value="Multidrug efflux transporter AcrB TolC docking domain, DN and DC subdomains"/>
    <property type="match status" value="2"/>
</dbReference>
<evidence type="ECO:0000256" key="3">
    <source>
        <dbReference type="ARBA" id="ARBA00022448"/>
    </source>
</evidence>
<dbReference type="NCBIfam" id="TIGR00915">
    <property type="entry name" value="2A0602"/>
    <property type="match status" value="1"/>
</dbReference>
<feature type="transmembrane region" description="Helical" evidence="10">
    <location>
        <begin position="349"/>
        <end position="368"/>
    </location>
</feature>
<dbReference type="InterPro" id="IPR004764">
    <property type="entry name" value="MdtF-like"/>
</dbReference>
<feature type="transmembrane region" description="Helical" evidence="10">
    <location>
        <begin position="375"/>
        <end position="396"/>
    </location>
</feature>
<sequence>MILFVNTFIKRPVLTTVCSIIIILVGAISIPLLPITQLPNLANTQISVTAVNIGADAETTETTVTTIIEREINGVEGMKYMSSSTGNNGVSNISVFFPNDADRNIAQVNVQNRVAQAESNLPDGVKQTGVTVEASSPNILLVSAFYSAKDETGKPLYDPTFISNYIDLFIVDQISRIPGVGQVTIFGERKYAMRLWLDPSRMAARGLTAQDVVGALREQNIQVGAGTLGQQPTPPGQLFEIPLQAVSRLRTAEEFAQMVLKTNDDGSLVTVQDVGRAELGAESYNSNSTFNGEPAVGLGIYQLPGSNALETADQIKSTIAEMSKSFPPGIESRVAYDTTLFIKVSLEEVVISLFMAITLVVLVIFIFLQDWRATLIPSVAIPVALIGAMAGLKAFGFELNTLTLFACTLATGLVVDDAIVIVEAVSIKIEQGMKPRQAALDAMQELTGATIATSIVLMAVFIPVSFFPGTTGAIYRQFAMTIIFALIFSTFNALSFSPSMAGLLLRRKQETRGPLGWFFDKFNQGFGWVQEKYGRFITFLTRINALVMGVFVGGLVATVLVYQLVPSGFVPEEDQGYLLILFRTPDGVSLNYTSKAAEQIVDRVLAIPEIESAFVVPGFGFEGQNPSQGIAFVLLKPWEDRPTEQQSVYGVLRRLNGSLQSIPEVQAFAVNAPPVQGLSNTGGFEFQLLDKTGSLPIQSLIENGNRLIAAANANPTFQGVFSQFSASKAQKKVEVLRDRAKALNVNINDVFGTLQTFLGSSYVNDFVLGQRQYRVYAQAEAEFRARPEDINQLYVRSQDGEMIALSNLVKLTDFVGPETINHFNIFRSMLIQGNPAPTASTGQAIAAMEKLANEVLDPGFGYSWQGSALEEKSSGGSAVIIFGLAFIMVFLVLSAQYESYIDPTIIMLSVPLAVLGAMAAVWFRSNILLSGTLWPVITNDVYVQVALVMLIGLASKNSILIVEFANQLREKGLSITQAAIQAAEQRFRPIQMTAISSLIGFWPLVVASGAGSSSRWSLGTAIFGGLLAGTLLSLLITPNLYITIKTLESRFLKGEKPEKPNNNKSDKNQPQPPAENGYSQDGLGNSQDGRENPAPTPNSSTTASDSSPVNRNS</sequence>
<evidence type="ECO:0000256" key="10">
    <source>
        <dbReference type="SAM" id="Phobius"/>
    </source>
</evidence>
<feature type="transmembrane region" description="Helical" evidence="10">
    <location>
        <begin position="446"/>
        <end position="466"/>
    </location>
</feature>
<dbReference type="PANTHER" id="PTHR32063">
    <property type="match status" value="1"/>
</dbReference>
<organism evidence="11 12">
    <name type="scientific">Planktothrix tepida PCC 9214</name>
    <dbReference type="NCBI Taxonomy" id="671072"/>
    <lineage>
        <taxon>Bacteria</taxon>
        <taxon>Bacillati</taxon>
        <taxon>Cyanobacteriota</taxon>
        <taxon>Cyanophyceae</taxon>
        <taxon>Oscillatoriophycideae</taxon>
        <taxon>Oscillatoriales</taxon>
        <taxon>Microcoleaceae</taxon>
        <taxon>Planktothrix</taxon>
    </lineage>
</organism>
<dbReference type="PANTHER" id="PTHR32063:SF11">
    <property type="entry name" value="CATION OR DRUG EFFLUX SYSTEM PROTEIN"/>
    <property type="match status" value="1"/>
</dbReference>
<reference evidence="12" key="1">
    <citation type="submission" date="2015-10" db="EMBL/GenBank/DDBJ databases">
        <authorList>
            <person name="Regsiter A."/>
            <person name="william w."/>
        </authorList>
    </citation>
    <scope>NUCLEOTIDE SEQUENCE [LARGE SCALE GENOMIC DNA]</scope>
</reference>
<evidence type="ECO:0000256" key="8">
    <source>
        <dbReference type="ARBA" id="ARBA00023136"/>
    </source>
</evidence>
<feature type="transmembrane region" description="Helical" evidence="10">
    <location>
        <begin position="990"/>
        <end position="1010"/>
    </location>
</feature>
<evidence type="ECO:0000256" key="6">
    <source>
        <dbReference type="ARBA" id="ARBA00022692"/>
    </source>
</evidence>
<feature type="transmembrane region" description="Helical" evidence="10">
    <location>
        <begin position="875"/>
        <end position="893"/>
    </location>
</feature>
<dbReference type="PRINTS" id="PR00702">
    <property type="entry name" value="ACRIFLAVINRP"/>
</dbReference>
<feature type="compositionally biased region" description="Polar residues" evidence="9">
    <location>
        <begin position="1077"/>
        <end position="1087"/>
    </location>
</feature>
<dbReference type="Proteomes" id="UP000184315">
    <property type="component" value="Unassembled WGS sequence"/>
</dbReference>
<feature type="region of interest" description="Disordered" evidence="9">
    <location>
        <begin position="1053"/>
        <end position="1113"/>
    </location>
</feature>
<keyword evidence="4" id="KW-1003">Cell membrane</keyword>
<keyword evidence="5" id="KW-0997">Cell inner membrane</keyword>
<keyword evidence="12" id="KW-1185">Reference proteome</keyword>
<dbReference type="FunFam" id="1.20.1640.10:FF:000001">
    <property type="entry name" value="Efflux pump membrane transporter"/>
    <property type="match status" value="1"/>
</dbReference>
<dbReference type="GO" id="GO:0005886">
    <property type="term" value="C:plasma membrane"/>
    <property type="evidence" value="ECO:0007669"/>
    <property type="project" value="UniProtKB-SubCell"/>
</dbReference>
<feature type="transmembrane region" description="Helical" evidence="10">
    <location>
        <begin position="943"/>
        <end position="965"/>
    </location>
</feature>
<evidence type="ECO:0000256" key="2">
    <source>
        <dbReference type="ARBA" id="ARBA00010942"/>
    </source>
</evidence>
<feature type="compositionally biased region" description="Basic and acidic residues" evidence="9">
    <location>
        <begin position="1053"/>
        <end position="1067"/>
    </location>
</feature>
<feature type="transmembrane region" description="Helical" evidence="10">
    <location>
        <begin position="12"/>
        <end position="33"/>
    </location>
</feature>
<dbReference type="SUPFAM" id="SSF82693">
    <property type="entry name" value="Multidrug efflux transporter AcrB pore domain, PN1, PN2, PC1 and PC2 subdomains"/>
    <property type="match status" value="2"/>
</dbReference>
<gene>
    <name evidence="11" type="ORF">PL9214291156</name>
</gene>
<keyword evidence="8 10" id="KW-0472">Membrane</keyword>
<keyword evidence="7 10" id="KW-1133">Transmembrane helix</keyword>
<feature type="transmembrane region" description="Helical" evidence="10">
    <location>
        <begin position="905"/>
        <end position="923"/>
    </location>
</feature>
<feature type="compositionally biased region" description="Polar residues" evidence="9">
    <location>
        <begin position="1097"/>
        <end position="1113"/>
    </location>
</feature>
<evidence type="ECO:0000313" key="12">
    <source>
        <dbReference type="Proteomes" id="UP000184315"/>
    </source>
</evidence>
<dbReference type="GO" id="GO:0009636">
    <property type="term" value="P:response to toxic substance"/>
    <property type="evidence" value="ECO:0007669"/>
    <property type="project" value="UniProtKB-ARBA"/>
</dbReference>
<comment type="subcellular location">
    <subcellularLocation>
        <location evidence="1">Cell inner membrane</location>
        <topology evidence="1">Multi-pass membrane protein</topology>
    </subcellularLocation>
</comment>
<evidence type="ECO:0000256" key="7">
    <source>
        <dbReference type="ARBA" id="ARBA00022989"/>
    </source>
</evidence>
<keyword evidence="3" id="KW-0813">Transport</keyword>
<evidence type="ECO:0000256" key="9">
    <source>
        <dbReference type="SAM" id="MobiDB-lite"/>
    </source>
</evidence>
<dbReference type="RefSeq" id="WP_083579931.1">
    <property type="nucleotide sequence ID" value="NZ_LN889782.1"/>
</dbReference>
<dbReference type="AlphaFoldDB" id="A0A1J1LG68"/>
<proteinExistence type="inferred from homology"/>
<dbReference type="Gene3D" id="3.30.70.1440">
    <property type="entry name" value="Multidrug efflux transporter AcrB pore domain"/>
    <property type="match status" value="1"/>
</dbReference>
<dbReference type="Gene3D" id="3.30.2090.10">
    <property type="entry name" value="Multidrug efflux transporter AcrB TolC docking domain, DN and DC subdomains"/>
    <property type="match status" value="2"/>
</dbReference>
<dbReference type="Pfam" id="PF00873">
    <property type="entry name" value="ACR_tran"/>
    <property type="match status" value="1"/>
</dbReference>
<dbReference type="SUPFAM" id="SSF82866">
    <property type="entry name" value="Multidrug efflux transporter AcrB transmembrane domain"/>
    <property type="match status" value="2"/>
</dbReference>
<evidence type="ECO:0000256" key="4">
    <source>
        <dbReference type="ARBA" id="ARBA00022475"/>
    </source>
</evidence>
<dbReference type="InterPro" id="IPR001036">
    <property type="entry name" value="Acrflvin-R"/>
</dbReference>
<dbReference type="OrthoDB" id="9791035at2"/>
<dbReference type="GO" id="GO:0042910">
    <property type="term" value="F:xenobiotic transmembrane transporter activity"/>
    <property type="evidence" value="ECO:0007669"/>
    <property type="project" value="TreeGrafter"/>
</dbReference>
<evidence type="ECO:0000256" key="1">
    <source>
        <dbReference type="ARBA" id="ARBA00004429"/>
    </source>
</evidence>
<dbReference type="Gene3D" id="3.30.70.1320">
    <property type="entry name" value="Multidrug efflux transporter AcrB pore domain like"/>
    <property type="match status" value="1"/>
</dbReference>
<protein>
    <submittedName>
        <fullName evidence="11">Cation or drug efflux system protein</fullName>
    </submittedName>
</protein>
<name>A0A1J1LG68_9CYAN</name>
<feature type="transmembrane region" description="Helical" evidence="10">
    <location>
        <begin position="402"/>
        <end position="425"/>
    </location>
</feature>
<feature type="transmembrane region" description="Helical" evidence="10">
    <location>
        <begin position="1016"/>
        <end position="1042"/>
    </location>
</feature>
<keyword evidence="6 10" id="KW-0812">Transmembrane</keyword>
<dbReference type="Gene3D" id="1.20.1640.10">
    <property type="entry name" value="Multidrug efflux transporter AcrB transmembrane domain"/>
    <property type="match status" value="2"/>
</dbReference>
<comment type="similarity">
    <text evidence="2">Belongs to the resistance-nodulation-cell division (RND) (TC 2.A.6) family.</text>
</comment>
<feature type="transmembrane region" description="Helical" evidence="10">
    <location>
        <begin position="478"/>
        <end position="505"/>
    </location>
</feature>
<evidence type="ECO:0000313" key="11">
    <source>
        <dbReference type="EMBL" id="CUR31565.1"/>
    </source>
</evidence>
<evidence type="ECO:0000256" key="5">
    <source>
        <dbReference type="ARBA" id="ARBA00022519"/>
    </source>
</evidence>
<accession>A0A1J1LG68</accession>